<dbReference type="NCBIfam" id="NF005559">
    <property type="entry name" value="PRK07231.1"/>
    <property type="match status" value="1"/>
</dbReference>
<dbReference type="EMBL" id="CP130319">
    <property type="protein sequence ID" value="WNR42722.1"/>
    <property type="molecule type" value="Genomic_DNA"/>
</dbReference>
<dbReference type="AlphaFoldDB" id="A0AA96LJ12"/>
<dbReference type="RefSeq" id="WP_314796409.1">
    <property type="nucleotide sequence ID" value="NZ_CP130319.1"/>
</dbReference>
<comment type="similarity">
    <text evidence="1">Belongs to the short-chain dehydrogenases/reductases (SDR) family.</text>
</comment>
<reference evidence="3" key="1">
    <citation type="submission" date="2022-02" db="EMBL/GenBank/DDBJ databases">
        <title>Paenibacillus sp. MBLB1832 Whole Genome Shotgun Sequencing.</title>
        <authorList>
            <person name="Hwang C.Y."/>
            <person name="Cho E.-S."/>
            <person name="Seo M.-J."/>
        </authorList>
    </citation>
    <scope>NUCLEOTIDE SEQUENCE</scope>
    <source>
        <strain evidence="3">MBLB1832</strain>
    </source>
</reference>
<dbReference type="PANTHER" id="PTHR43639">
    <property type="entry name" value="OXIDOREDUCTASE, SHORT-CHAIN DEHYDROGENASE/REDUCTASE FAMILY (AFU_ORTHOLOGUE AFUA_5G02870)"/>
    <property type="match status" value="1"/>
</dbReference>
<sequence length="256" mass="28012">MREIKDLRGKIALITGSTSGIGRAAAIKLARHGVKVSVHGMNEERGRQVAEEIRGAGGEAIFLRQNLSLQESPKLLIEQATGHWGGLDILVNNAALACNKPMEDIQHEDWDALFAVNVKAPFFMTQEALPWLKRSDQGVVINVSSINRLINCPNNLVYDAMKAALNHMSRGLSLDLREANIRVNALMPGGTATPLLNEWFKTTNHSPEEIEKIYRESKKIATPEQIADAIVFFASKSSSWINGAEVPVDGGFFIGG</sequence>
<dbReference type="KEGG" id="proo:MJB10_16530"/>
<name>A0AA96LJ12_9BACL</name>
<evidence type="ECO:0000256" key="2">
    <source>
        <dbReference type="ARBA" id="ARBA00023002"/>
    </source>
</evidence>
<dbReference type="CDD" id="cd05233">
    <property type="entry name" value="SDR_c"/>
    <property type="match status" value="1"/>
</dbReference>
<dbReference type="Pfam" id="PF13561">
    <property type="entry name" value="adh_short_C2"/>
    <property type="match status" value="1"/>
</dbReference>
<evidence type="ECO:0000313" key="3">
    <source>
        <dbReference type="EMBL" id="WNR42722.1"/>
    </source>
</evidence>
<dbReference type="GO" id="GO:0008206">
    <property type="term" value="P:bile acid metabolic process"/>
    <property type="evidence" value="ECO:0007669"/>
    <property type="project" value="UniProtKB-ARBA"/>
</dbReference>
<dbReference type="GO" id="GO:0016491">
    <property type="term" value="F:oxidoreductase activity"/>
    <property type="evidence" value="ECO:0007669"/>
    <property type="project" value="UniProtKB-KW"/>
</dbReference>
<evidence type="ECO:0000256" key="1">
    <source>
        <dbReference type="ARBA" id="ARBA00006484"/>
    </source>
</evidence>
<dbReference type="EC" id="1.-.-.-" evidence="3"/>
<dbReference type="PANTHER" id="PTHR43639:SF1">
    <property type="entry name" value="SHORT-CHAIN DEHYDROGENASE_REDUCTASE FAMILY PROTEIN"/>
    <property type="match status" value="1"/>
</dbReference>
<dbReference type="PRINTS" id="PR00080">
    <property type="entry name" value="SDRFAMILY"/>
</dbReference>
<dbReference type="SUPFAM" id="SSF51735">
    <property type="entry name" value="NAD(P)-binding Rossmann-fold domains"/>
    <property type="match status" value="1"/>
</dbReference>
<dbReference type="InterPro" id="IPR002347">
    <property type="entry name" value="SDR_fam"/>
</dbReference>
<dbReference type="Gene3D" id="3.40.50.720">
    <property type="entry name" value="NAD(P)-binding Rossmann-like Domain"/>
    <property type="match status" value="1"/>
</dbReference>
<dbReference type="Proteomes" id="UP001304650">
    <property type="component" value="Chromosome"/>
</dbReference>
<dbReference type="PRINTS" id="PR00081">
    <property type="entry name" value="GDHRDH"/>
</dbReference>
<keyword evidence="2 3" id="KW-0560">Oxidoreductase</keyword>
<protein>
    <submittedName>
        <fullName evidence="3">SDR family oxidoreductase</fullName>
        <ecNumber evidence="3">1.-.-.-</ecNumber>
    </submittedName>
</protein>
<dbReference type="FunFam" id="3.40.50.720:FF:000084">
    <property type="entry name" value="Short-chain dehydrogenase reductase"/>
    <property type="match status" value="1"/>
</dbReference>
<gene>
    <name evidence="3" type="ORF">MJB10_16530</name>
</gene>
<keyword evidence="4" id="KW-1185">Reference proteome</keyword>
<organism evidence="3 4">
    <name type="scientific">Paenibacillus roseopurpureus</name>
    <dbReference type="NCBI Taxonomy" id="2918901"/>
    <lineage>
        <taxon>Bacteria</taxon>
        <taxon>Bacillati</taxon>
        <taxon>Bacillota</taxon>
        <taxon>Bacilli</taxon>
        <taxon>Bacillales</taxon>
        <taxon>Paenibacillaceae</taxon>
        <taxon>Paenibacillus</taxon>
    </lineage>
</organism>
<accession>A0AA96LJ12</accession>
<evidence type="ECO:0000313" key="4">
    <source>
        <dbReference type="Proteomes" id="UP001304650"/>
    </source>
</evidence>
<proteinExistence type="inferred from homology"/>
<dbReference type="InterPro" id="IPR036291">
    <property type="entry name" value="NAD(P)-bd_dom_sf"/>
</dbReference>